<keyword evidence="4 7" id="KW-0812">Transmembrane</keyword>
<comment type="caution">
    <text evidence="9">The sequence shown here is derived from an EMBL/GenBank/DDBJ whole genome shotgun (WGS) entry which is preliminary data.</text>
</comment>
<evidence type="ECO:0000256" key="7">
    <source>
        <dbReference type="RuleBase" id="RU363032"/>
    </source>
</evidence>
<dbReference type="GO" id="GO:0005886">
    <property type="term" value="C:plasma membrane"/>
    <property type="evidence" value="ECO:0007669"/>
    <property type="project" value="UniProtKB-SubCell"/>
</dbReference>
<keyword evidence="5 7" id="KW-1133">Transmembrane helix</keyword>
<evidence type="ECO:0000313" key="9">
    <source>
        <dbReference type="EMBL" id="TMI87099.1"/>
    </source>
</evidence>
<dbReference type="GO" id="GO:0055085">
    <property type="term" value="P:transmembrane transport"/>
    <property type="evidence" value="ECO:0007669"/>
    <property type="project" value="InterPro"/>
</dbReference>
<keyword evidence="3" id="KW-1003">Cell membrane</keyword>
<evidence type="ECO:0000256" key="5">
    <source>
        <dbReference type="ARBA" id="ARBA00022989"/>
    </source>
</evidence>
<feature type="transmembrane region" description="Helical" evidence="7">
    <location>
        <begin position="112"/>
        <end position="133"/>
    </location>
</feature>
<name>A0A537JU75_9BACT</name>
<feature type="transmembrane region" description="Helical" evidence="7">
    <location>
        <begin position="247"/>
        <end position="268"/>
    </location>
</feature>
<sequence>MIPAHGWRAGRRRRAAGRAALLSVLVLAMLVPLVWTALASLEIKPDITAWPPGWTFPPSTDSYRDVMTAVPGFPRVLATSLGLSVAATFLTVGAAFLAAHTLARWRFRGRRLAAQSFLVLAGLPVMAYVIPLSDITRRLGLRDTFGGVALAAAAEFAPLAVYILYGYLARAPVALEEMAHLEGASPLETLWRIVVPGAAPGLAATAVLVFVLNWNLFLVPTALTLDHVKTIPVALSDFYTYERELEWSNAAAALVVSLLPVAAVALLAHRVLENVNLGLAEQPP</sequence>
<feature type="transmembrane region" description="Helical" evidence="7">
    <location>
        <begin position="189"/>
        <end position="212"/>
    </location>
</feature>
<dbReference type="AlphaFoldDB" id="A0A537JU75"/>
<organism evidence="9 10">
    <name type="scientific">Candidatus Segetimicrobium genomatis</name>
    <dbReference type="NCBI Taxonomy" id="2569760"/>
    <lineage>
        <taxon>Bacteria</taxon>
        <taxon>Bacillati</taxon>
        <taxon>Candidatus Sysuimicrobiota</taxon>
        <taxon>Candidatus Sysuimicrobiia</taxon>
        <taxon>Candidatus Sysuimicrobiales</taxon>
        <taxon>Candidatus Segetimicrobiaceae</taxon>
        <taxon>Candidatus Segetimicrobium</taxon>
    </lineage>
</organism>
<evidence type="ECO:0000256" key="2">
    <source>
        <dbReference type="ARBA" id="ARBA00022448"/>
    </source>
</evidence>
<evidence type="ECO:0000256" key="1">
    <source>
        <dbReference type="ARBA" id="ARBA00004651"/>
    </source>
</evidence>
<dbReference type="PANTHER" id="PTHR32243:SF18">
    <property type="entry name" value="INNER MEMBRANE ABC TRANSPORTER PERMEASE PROTEIN YCJP"/>
    <property type="match status" value="1"/>
</dbReference>
<dbReference type="EMBL" id="VBAK01000167">
    <property type="protein sequence ID" value="TMI87099.1"/>
    <property type="molecule type" value="Genomic_DNA"/>
</dbReference>
<evidence type="ECO:0000256" key="6">
    <source>
        <dbReference type="ARBA" id="ARBA00023136"/>
    </source>
</evidence>
<dbReference type="PANTHER" id="PTHR32243">
    <property type="entry name" value="MALTOSE TRANSPORT SYSTEM PERMEASE-RELATED"/>
    <property type="match status" value="1"/>
</dbReference>
<dbReference type="CDD" id="cd06261">
    <property type="entry name" value="TM_PBP2"/>
    <property type="match status" value="1"/>
</dbReference>
<feature type="domain" description="ABC transmembrane type-1" evidence="8">
    <location>
        <begin position="77"/>
        <end position="268"/>
    </location>
</feature>
<dbReference type="InterPro" id="IPR050901">
    <property type="entry name" value="BP-dep_ABC_trans_perm"/>
</dbReference>
<dbReference type="InterPro" id="IPR035906">
    <property type="entry name" value="MetI-like_sf"/>
</dbReference>
<evidence type="ECO:0000259" key="8">
    <source>
        <dbReference type="PROSITE" id="PS50928"/>
    </source>
</evidence>
<evidence type="ECO:0000256" key="4">
    <source>
        <dbReference type="ARBA" id="ARBA00022692"/>
    </source>
</evidence>
<evidence type="ECO:0000313" key="10">
    <source>
        <dbReference type="Proteomes" id="UP000318509"/>
    </source>
</evidence>
<dbReference type="Gene3D" id="1.10.3720.10">
    <property type="entry name" value="MetI-like"/>
    <property type="match status" value="1"/>
</dbReference>
<comment type="similarity">
    <text evidence="7">Belongs to the binding-protein-dependent transport system permease family.</text>
</comment>
<keyword evidence="2 7" id="KW-0813">Transport</keyword>
<dbReference type="SUPFAM" id="SSF161098">
    <property type="entry name" value="MetI-like"/>
    <property type="match status" value="1"/>
</dbReference>
<feature type="transmembrane region" description="Helical" evidence="7">
    <location>
        <begin position="145"/>
        <end position="168"/>
    </location>
</feature>
<feature type="transmembrane region" description="Helical" evidence="7">
    <location>
        <begin position="76"/>
        <end position="100"/>
    </location>
</feature>
<reference evidence="9 10" key="1">
    <citation type="journal article" date="2019" name="Nat. Microbiol.">
        <title>Mediterranean grassland soil C-N compound turnover is dependent on rainfall and depth, and is mediated by genomically divergent microorganisms.</title>
        <authorList>
            <person name="Diamond S."/>
            <person name="Andeer P.F."/>
            <person name="Li Z."/>
            <person name="Crits-Christoph A."/>
            <person name="Burstein D."/>
            <person name="Anantharaman K."/>
            <person name="Lane K.R."/>
            <person name="Thomas B.C."/>
            <person name="Pan C."/>
            <person name="Northen T.R."/>
            <person name="Banfield J.F."/>
        </authorList>
    </citation>
    <scope>NUCLEOTIDE SEQUENCE [LARGE SCALE GENOMIC DNA]</scope>
    <source>
        <strain evidence="9">NP_3</strain>
    </source>
</reference>
<protein>
    <submittedName>
        <fullName evidence="9">Carbohydrate ABC transporter permease</fullName>
    </submittedName>
</protein>
<dbReference type="InterPro" id="IPR000515">
    <property type="entry name" value="MetI-like"/>
</dbReference>
<gene>
    <name evidence="9" type="ORF">E6H00_16730</name>
</gene>
<dbReference type="Pfam" id="PF00528">
    <property type="entry name" value="BPD_transp_1"/>
    <property type="match status" value="1"/>
</dbReference>
<accession>A0A537JU75</accession>
<proteinExistence type="inferred from homology"/>
<dbReference type="PROSITE" id="PS50928">
    <property type="entry name" value="ABC_TM1"/>
    <property type="match status" value="1"/>
</dbReference>
<dbReference type="Proteomes" id="UP000318509">
    <property type="component" value="Unassembled WGS sequence"/>
</dbReference>
<keyword evidence="6 7" id="KW-0472">Membrane</keyword>
<evidence type="ECO:0000256" key="3">
    <source>
        <dbReference type="ARBA" id="ARBA00022475"/>
    </source>
</evidence>
<comment type="subcellular location">
    <subcellularLocation>
        <location evidence="1 7">Cell membrane</location>
        <topology evidence="1 7">Multi-pass membrane protein</topology>
    </subcellularLocation>
</comment>